<keyword evidence="3" id="KW-1185">Reference proteome</keyword>
<dbReference type="InterPro" id="IPR007021">
    <property type="entry name" value="DUF659"/>
</dbReference>
<proteinExistence type="predicted"/>
<name>A0A397JEP9_9GLOM</name>
<dbReference type="Proteomes" id="UP000266861">
    <property type="component" value="Unassembled WGS sequence"/>
</dbReference>
<dbReference type="Pfam" id="PF04937">
    <property type="entry name" value="DUF659"/>
    <property type="match status" value="1"/>
</dbReference>
<dbReference type="STRING" id="1348612.A0A397JEP9"/>
<dbReference type="AlphaFoldDB" id="A0A397JEP9"/>
<protein>
    <recommendedName>
        <fullName evidence="1">DUF659 domain-containing protein</fullName>
    </recommendedName>
</protein>
<organism evidence="2 3">
    <name type="scientific">Diversispora epigaea</name>
    <dbReference type="NCBI Taxonomy" id="1348612"/>
    <lineage>
        <taxon>Eukaryota</taxon>
        <taxon>Fungi</taxon>
        <taxon>Fungi incertae sedis</taxon>
        <taxon>Mucoromycota</taxon>
        <taxon>Glomeromycotina</taxon>
        <taxon>Glomeromycetes</taxon>
        <taxon>Diversisporales</taxon>
        <taxon>Diversisporaceae</taxon>
        <taxon>Diversispora</taxon>
    </lineage>
</organism>
<dbReference type="EMBL" id="PQFF01000052">
    <property type="protein sequence ID" value="RHZ86047.1"/>
    <property type="molecule type" value="Genomic_DNA"/>
</dbReference>
<gene>
    <name evidence="2" type="ORF">Glove_55g22</name>
</gene>
<evidence type="ECO:0000313" key="2">
    <source>
        <dbReference type="EMBL" id="RHZ86047.1"/>
    </source>
</evidence>
<sequence length="298" mass="33722">MVQNLKDYIITIRKKSGSSNKLYYCKACYNKYGENDPELKAIVDKTDCILSHFRNCSNFDEAYNQEEKKIIFSLASKKKINLGKRSVNNSSNNNNQLAKIQRNTSFSLQASSSSAQASSSSVQVSLFSAQASSSSTQIFIDRKKFNLLILRVTISCGFALSWINNPEVIELFKFLNPLIKLPDRKTLSDKILHEAVTDLNNTMIEKLELDRIGITLSFDGWINVREQELMGTIIMSSDGQPYVWKVMDISGECHKTDDVIAKTEEMITDIRELNLTILAVVTDSAPAYNHQEFLYNVL</sequence>
<comment type="caution">
    <text evidence="2">The sequence shown here is derived from an EMBL/GenBank/DDBJ whole genome shotgun (WGS) entry which is preliminary data.</text>
</comment>
<dbReference type="OrthoDB" id="5321484at2759"/>
<accession>A0A397JEP9</accession>
<evidence type="ECO:0000313" key="3">
    <source>
        <dbReference type="Proteomes" id="UP000266861"/>
    </source>
</evidence>
<feature type="domain" description="DUF659" evidence="1">
    <location>
        <begin position="182"/>
        <end position="290"/>
    </location>
</feature>
<reference evidence="2 3" key="1">
    <citation type="submission" date="2018-08" db="EMBL/GenBank/DDBJ databases">
        <title>Genome and evolution of the arbuscular mycorrhizal fungus Diversispora epigaea (formerly Glomus versiforme) and its bacterial endosymbionts.</title>
        <authorList>
            <person name="Sun X."/>
            <person name="Fei Z."/>
            <person name="Harrison M."/>
        </authorList>
    </citation>
    <scope>NUCLEOTIDE SEQUENCE [LARGE SCALE GENOMIC DNA]</scope>
    <source>
        <strain evidence="2 3">IT104</strain>
    </source>
</reference>
<evidence type="ECO:0000259" key="1">
    <source>
        <dbReference type="Pfam" id="PF04937"/>
    </source>
</evidence>